<dbReference type="PANTHER" id="PTHR31189">
    <property type="entry name" value="OS03G0336100 PROTEIN-RELATED"/>
    <property type="match status" value="1"/>
</dbReference>
<feature type="domain" description="Cupin type-1" evidence="7">
    <location>
        <begin position="51"/>
        <end position="261"/>
    </location>
</feature>
<dbReference type="PROSITE" id="PS00305">
    <property type="entry name" value="11S_SEED_STORAGE"/>
    <property type="match status" value="1"/>
</dbReference>
<dbReference type="Pfam" id="PF00190">
    <property type="entry name" value="Cupin_1"/>
    <property type="match status" value="2"/>
</dbReference>
<evidence type="ECO:0000256" key="6">
    <source>
        <dbReference type="SAM" id="MobiDB-lite"/>
    </source>
</evidence>
<keyword evidence="9" id="KW-1185">Reference proteome</keyword>
<gene>
    <name evidence="8" type="ORF">LITE_LOCUS48996</name>
</gene>
<keyword evidence="5" id="KW-0732">Signal</keyword>
<reference evidence="8" key="1">
    <citation type="submission" date="2022-08" db="EMBL/GenBank/DDBJ databases">
        <authorList>
            <person name="Gutierrez-Valencia J."/>
        </authorList>
    </citation>
    <scope>NUCLEOTIDE SEQUENCE</scope>
</reference>
<comment type="function">
    <text evidence="5">Seed storage protein.</text>
</comment>
<dbReference type="FunFam" id="2.60.120.10:FF:000073">
    <property type="entry name" value="Glycinin G1"/>
    <property type="match status" value="1"/>
</dbReference>
<name>A0AAV0RPF2_9ROSI</name>
<keyword evidence="2 5" id="KW-0758">Storage protein</keyword>
<keyword evidence="3 5" id="KW-0708">Seed storage protein</keyword>
<dbReference type="InterPro" id="IPR011051">
    <property type="entry name" value="RmlC_Cupin_sf"/>
</dbReference>
<dbReference type="SUPFAM" id="SSF51182">
    <property type="entry name" value="RmlC-like cupins"/>
    <property type="match status" value="1"/>
</dbReference>
<dbReference type="PRINTS" id="PR00439">
    <property type="entry name" value="11SGLOBULIN"/>
</dbReference>
<comment type="caution">
    <text evidence="8">The sequence shown here is derived from an EMBL/GenBank/DDBJ whole genome shotgun (WGS) entry which is preliminary data.</text>
</comment>
<dbReference type="InterPro" id="IPR050253">
    <property type="entry name" value="Seed_Storage-Functional"/>
</dbReference>
<feature type="region of interest" description="Disordered" evidence="6">
    <location>
        <begin position="286"/>
        <end position="306"/>
    </location>
</feature>
<evidence type="ECO:0000256" key="5">
    <source>
        <dbReference type="RuleBase" id="RU003681"/>
    </source>
</evidence>
<dbReference type="GO" id="GO:0045735">
    <property type="term" value="F:nutrient reservoir activity"/>
    <property type="evidence" value="ECO:0007669"/>
    <property type="project" value="UniProtKB-KW"/>
</dbReference>
<feature type="domain" description="Cupin type-1" evidence="7">
    <location>
        <begin position="321"/>
        <end position="470"/>
    </location>
</feature>
<dbReference type="InterPro" id="IPR006044">
    <property type="entry name" value="11S_seedstore_pln"/>
</dbReference>
<feature type="compositionally biased region" description="Basic and acidic residues" evidence="6">
    <location>
        <begin position="132"/>
        <end position="146"/>
    </location>
</feature>
<evidence type="ECO:0000259" key="7">
    <source>
        <dbReference type="SMART" id="SM00835"/>
    </source>
</evidence>
<dbReference type="InterPro" id="IPR006045">
    <property type="entry name" value="Cupin_1"/>
</dbReference>
<dbReference type="Proteomes" id="UP001154282">
    <property type="component" value="Unassembled WGS sequence"/>
</dbReference>
<dbReference type="CDD" id="cd02242">
    <property type="entry name" value="cupin_11S_legumin_N"/>
    <property type="match status" value="1"/>
</dbReference>
<dbReference type="EMBL" id="CAMGYJ010000011">
    <property type="protein sequence ID" value="CAI0558951.1"/>
    <property type="molecule type" value="Genomic_DNA"/>
</dbReference>
<dbReference type="InterPro" id="IPR014710">
    <property type="entry name" value="RmlC-like_jellyroll"/>
</dbReference>
<comment type="similarity">
    <text evidence="1 5">Belongs to the 11S seed storage protein (globulins) family.</text>
</comment>
<dbReference type="InterPro" id="IPR022379">
    <property type="entry name" value="11S_seedstore_CS"/>
</dbReference>
<evidence type="ECO:0000256" key="1">
    <source>
        <dbReference type="ARBA" id="ARBA00007178"/>
    </source>
</evidence>
<dbReference type="PANTHER" id="PTHR31189:SF48">
    <property type="entry name" value="LEGUMIN B"/>
    <property type="match status" value="1"/>
</dbReference>
<keyword evidence="4 5" id="KW-1015">Disulfide bond</keyword>
<accession>A0AAV0RPF2</accession>
<evidence type="ECO:0000256" key="3">
    <source>
        <dbReference type="ARBA" id="ARBA00023129"/>
    </source>
</evidence>
<evidence type="ECO:0000256" key="4">
    <source>
        <dbReference type="ARBA" id="ARBA00023157"/>
    </source>
</evidence>
<proteinExistence type="inferred from homology"/>
<sequence length="493" mass="55473">MASSASLLSLALCSLLLFQVCSAQFETGRVWGSSRSQRKSQQQNECQFRRINAQEPDRRITSEAGITEIWDENDDQFRCAGVAAIRHTIEQRGLLLPAYSNAPKLIYVDQGRGYHSAAIPGCPETYQSEQESESRDPRQGSRDQHQKIRKIRQGDIIAIPAGVADWFYNDGQSPLVLVQIMDTSNFANQLDQVGFQKFFLAGNPQREIQGQRGQPSRHLYRGSEKGRGGGGGQEQRSGNIFQAFDEQFLAEAFNIDTDLARRIKNENDNRGIIVRVEEQLEFLSPEFSEEERRQSSQGGGRTGRWSANGIEETFCTAKLRHNINDPSRADIFNPRAGRLTTVNSFNLPILRYIQLSAQKGFLYRNAIMTPHWNMNAHSINYITRGSGQIQIVNENGESVFDGQVQEGQIITAPQNFAVIKRAGSDGLEWISFKTNDNAKINQIAGRASTIRAIPQDVLANAFAISREEAQRIKFNRREIGIFSPETRSRGRRD</sequence>
<dbReference type="SMART" id="SM00835">
    <property type="entry name" value="Cupin_1"/>
    <property type="match status" value="2"/>
</dbReference>
<dbReference type="AlphaFoldDB" id="A0AAV0RPF2"/>
<dbReference type="Gene3D" id="2.60.120.10">
    <property type="entry name" value="Jelly Rolls"/>
    <property type="match status" value="2"/>
</dbReference>
<feature type="region of interest" description="Disordered" evidence="6">
    <location>
        <begin position="119"/>
        <end position="148"/>
    </location>
</feature>
<organism evidence="8 9">
    <name type="scientific">Linum tenue</name>
    <dbReference type="NCBI Taxonomy" id="586396"/>
    <lineage>
        <taxon>Eukaryota</taxon>
        <taxon>Viridiplantae</taxon>
        <taxon>Streptophyta</taxon>
        <taxon>Embryophyta</taxon>
        <taxon>Tracheophyta</taxon>
        <taxon>Spermatophyta</taxon>
        <taxon>Magnoliopsida</taxon>
        <taxon>eudicotyledons</taxon>
        <taxon>Gunneridae</taxon>
        <taxon>Pentapetalae</taxon>
        <taxon>rosids</taxon>
        <taxon>fabids</taxon>
        <taxon>Malpighiales</taxon>
        <taxon>Linaceae</taxon>
        <taxon>Linum</taxon>
    </lineage>
</organism>
<feature type="signal peptide" evidence="5">
    <location>
        <begin position="1"/>
        <end position="23"/>
    </location>
</feature>
<evidence type="ECO:0000313" key="9">
    <source>
        <dbReference type="Proteomes" id="UP001154282"/>
    </source>
</evidence>
<dbReference type="CDD" id="cd02243">
    <property type="entry name" value="cupin_11S_legumin_C"/>
    <property type="match status" value="1"/>
</dbReference>
<feature type="region of interest" description="Disordered" evidence="6">
    <location>
        <begin position="206"/>
        <end position="237"/>
    </location>
</feature>
<evidence type="ECO:0000313" key="8">
    <source>
        <dbReference type="EMBL" id="CAI0558951.1"/>
    </source>
</evidence>
<comment type="subunit">
    <text evidence="5">Hexamer; each subunit is composed of an acidic and a basic chain derived from a single precursor and linked by a disulfide bond.</text>
</comment>
<evidence type="ECO:0000256" key="2">
    <source>
        <dbReference type="ARBA" id="ARBA00022761"/>
    </source>
</evidence>
<protein>
    <recommendedName>
        <fullName evidence="7">Cupin type-1 domain-containing protein</fullName>
    </recommendedName>
</protein>
<feature type="chain" id="PRO_5043094395" description="Cupin type-1 domain-containing protein" evidence="5">
    <location>
        <begin position="24"/>
        <end position="493"/>
    </location>
</feature>